<dbReference type="InterPro" id="IPR035649">
    <property type="entry name" value="EFG_V"/>
</dbReference>
<dbReference type="Gene3D" id="3.30.70.870">
    <property type="entry name" value="Elongation Factor G (Translational Gtpase), domain 3"/>
    <property type="match status" value="1"/>
</dbReference>
<dbReference type="PANTHER" id="PTHR43261">
    <property type="entry name" value="TRANSLATION ELONGATION FACTOR G-RELATED"/>
    <property type="match status" value="1"/>
</dbReference>
<dbReference type="Gene3D" id="3.40.50.300">
    <property type="entry name" value="P-loop containing nucleotide triphosphate hydrolases"/>
    <property type="match status" value="1"/>
</dbReference>
<comment type="caution">
    <text evidence="5">The sequence shown here is derived from an EMBL/GenBank/DDBJ whole genome shotgun (WGS) entry which is preliminary data.</text>
</comment>
<dbReference type="EMBL" id="AUBJ02000001">
    <property type="protein sequence ID" value="MCP2331504.1"/>
    <property type="molecule type" value="Genomic_DNA"/>
</dbReference>
<dbReference type="Pfam" id="PF03144">
    <property type="entry name" value="GTP_EFTU_D2"/>
    <property type="match status" value="1"/>
</dbReference>
<evidence type="ECO:0000259" key="4">
    <source>
        <dbReference type="SMART" id="SM00889"/>
    </source>
</evidence>
<dbReference type="Pfam" id="PF03764">
    <property type="entry name" value="EFG_IV"/>
    <property type="match status" value="1"/>
</dbReference>
<evidence type="ECO:0000256" key="2">
    <source>
        <dbReference type="ARBA" id="ARBA00023134"/>
    </source>
</evidence>
<sequence>MVITQLDHRRADPERVLAECARAFGPGVLPLYLPVTTPSGEPAAPHPVLARADTRGGGRIGLRDPAAAHRELIEAIIAESEDEALMETYLLGESPTQDQLFDDLARAVLTGDLHPVIPVSATRGVGLTELLDVVARVLPSPADRECPEVTGADGAPETVPCGDPDGPLLAEAVGSFANTYLGPVTLLRVFSGTLHPDDRVRVAGHGLDGAGRPEHATTERVGRIHSPLGTELRETGHCAAGDICAVTRLANAETGDTVSASERPLTIRPWALPEPLLPIAVAVADPATEDLLGRNLSRVAAADPGLRIEQHEDTHQLVLWCTGEGHADLVLARLGVGDVDLRVEPVRVALHQTFAGPARGHGRHVKQTGGHGQYAVCDIEVEPLPRGAGFDFEDRTVGGSVPRQFVPSVERGVRALMARGLTEGVPLVDVRVTLLDGRAHSVDSSDAAFQAAGALALRDAANKVALPLLEPVDEVAIHTPDDCLGSVLGDLAARRAQVLGTDPAPEAGWTVVRAEVPAAELSRYLVELNQLTSGRADFSRAFWGYEARGA</sequence>
<dbReference type="Gene3D" id="3.30.230.10">
    <property type="match status" value="1"/>
</dbReference>
<evidence type="ECO:0000256" key="1">
    <source>
        <dbReference type="ARBA" id="ARBA00022741"/>
    </source>
</evidence>
<dbReference type="InterPro" id="IPR041095">
    <property type="entry name" value="EFG_II"/>
</dbReference>
<keyword evidence="1" id="KW-0547">Nucleotide-binding</keyword>
<evidence type="ECO:0000313" key="5">
    <source>
        <dbReference type="EMBL" id="MCP2331504.1"/>
    </source>
</evidence>
<dbReference type="SUPFAM" id="SSF54980">
    <property type="entry name" value="EF-G C-terminal domain-like"/>
    <property type="match status" value="2"/>
</dbReference>
<dbReference type="InterPro" id="IPR004161">
    <property type="entry name" value="EFTu-like_2"/>
</dbReference>
<reference evidence="5 6" key="1">
    <citation type="submission" date="2022-06" db="EMBL/GenBank/DDBJ databases">
        <title>Genomic Encyclopedia of Type Strains, Phase I: the one thousand microbial genomes (KMG-I) project.</title>
        <authorList>
            <person name="Kyrpides N."/>
        </authorList>
    </citation>
    <scope>NUCLEOTIDE SEQUENCE [LARGE SCALE GENOMIC DNA]</scope>
    <source>
        <strain evidence="5 6">DSM 43889</strain>
    </source>
</reference>
<evidence type="ECO:0000313" key="6">
    <source>
        <dbReference type="Proteomes" id="UP000791080"/>
    </source>
</evidence>
<dbReference type="InterPro" id="IPR009000">
    <property type="entry name" value="Transl_B-barrel_sf"/>
</dbReference>
<dbReference type="SUPFAM" id="SSF50447">
    <property type="entry name" value="Translation proteins"/>
    <property type="match status" value="1"/>
</dbReference>
<dbReference type="InterPro" id="IPR000640">
    <property type="entry name" value="EFG_V-like"/>
</dbReference>
<dbReference type="Pfam" id="PF00679">
    <property type="entry name" value="EFG_C"/>
    <property type="match status" value="1"/>
</dbReference>
<proteinExistence type="predicted"/>
<dbReference type="InterPro" id="IPR020568">
    <property type="entry name" value="Ribosomal_Su5_D2-typ_SF"/>
</dbReference>
<feature type="domain" description="Elongation factor EFG" evidence="3">
    <location>
        <begin position="467"/>
        <end position="550"/>
    </location>
</feature>
<keyword evidence="5" id="KW-0251">Elongation factor</keyword>
<dbReference type="InterPro" id="IPR027417">
    <property type="entry name" value="P-loop_NTPase"/>
</dbReference>
<dbReference type="InterPro" id="IPR035647">
    <property type="entry name" value="EFG_III/V"/>
</dbReference>
<gene>
    <name evidence="5" type="ORF">G443_001774</name>
</gene>
<name>A0ABT1JGT0_ACTCY</name>
<dbReference type="GO" id="GO:0003746">
    <property type="term" value="F:translation elongation factor activity"/>
    <property type="evidence" value="ECO:0007669"/>
    <property type="project" value="UniProtKB-KW"/>
</dbReference>
<dbReference type="SUPFAM" id="SSF52540">
    <property type="entry name" value="P-loop containing nucleoside triphosphate hydrolases"/>
    <property type="match status" value="1"/>
</dbReference>
<dbReference type="PANTHER" id="PTHR43261:SF6">
    <property type="entry name" value="ELONGATION FACTOR G-LIKE PROTEIN"/>
    <property type="match status" value="1"/>
</dbReference>
<dbReference type="InterPro" id="IPR014721">
    <property type="entry name" value="Ribsml_uS5_D2-typ_fold_subgr"/>
</dbReference>
<dbReference type="CDD" id="cd03713">
    <property type="entry name" value="EFG_mtEFG_C"/>
    <property type="match status" value="1"/>
</dbReference>
<dbReference type="SMART" id="SM00889">
    <property type="entry name" value="EFG_IV"/>
    <property type="match status" value="1"/>
</dbReference>
<feature type="domain" description="Translation elongation factor EFG/EF2" evidence="4">
    <location>
        <begin position="347"/>
        <end position="465"/>
    </location>
</feature>
<dbReference type="Proteomes" id="UP000791080">
    <property type="component" value="Unassembled WGS sequence"/>
</dbReference>
<evidence type="ECO:0000259" key="3">
    <source>
        <dbReference type="SMART" id="SM00838"/>
    </source>
</evidence>
<accession>A0ABT1JGT0</accession>
<keyword evidence="6" id="KW-1185">Reference proteome</keyword>
<protein>
    <submittedName>
        <fullName evidence="5">Elongation factor G</fullName>
    </submittedName>
</protein>
<dbReference type="Gene3D" id="3.30.70.240">
    <property type="match status" value="1"/>
</dbReference>
<dbReference type="SMART" id="SM00838">
    <property type="entry name" value="EFG_C"/>
    <property type="match status" value="1"/>
</dbReference>
<dbReference type="Gene3D" id="2.40.30.10">
    <property type="entry name" value="Translation factors"/>
    <property type="match status" value="1"/>
</dbReference>
<organism evidence="5 6">
    <name type="scientific">Actinoalloteichus caeruleus DSM 43889</name>
    <dbReference type="NCBI Taxonomy" id="1120930"/>
    <lineage>
        <taxon>Bacteria</taxon>
        <taxon>Bacillati</taxon>
        <taxon>Actinomycetota</taxon>
        <taxon>Actinomycetes</taxon>
        <taxon>Pseudonocardiales</taxon>
        <taxon>Pseudonocardiaceae</taxon>
        <taxon>Actinoalloteichus</taxon>
        <taxon>Actinoalloteichus cyanogriseus</taxon>
    </lineage>
</organism>
<keyword evidence="5" id="KW-0648">Protein biosynthesis</keyword>
<dbReference type="InterPro" id="IPR005517">
    <property type="entry name" value="Transl_elong_EFG/EF2_IV"/>
</dbReference>
<dbReference type="Pfam" id="PF14492">
    <property type="entry name" value="EFG_III"/>
    <property type="match status" value="1"/>
</dbReference>
<dbReference type="SUPFAM" id="SSF54211">
    <property type="entry name" value="Ribosomal protein S5 domain 2-like"/>
    <property type="match status" value="1"/>
</dbReference>
<keyword evidence="2" id="KW-0342">GTP-binding</keyword>